<evidence type="ECO:0000313" key="4">
    <source>
        <dbReference type="EMBL" id="ALG81874.1"/>
    </source>
</evidence>
<dbReference type="Proteomes" id="UP000060390">
    <property type="component" value="Chromosome"/>
</dbReference>
<dbReference type="RefSeq" id="WP_050048232.1">
    <property type="nucleotide sequence ID" value="NZ_CP008874.1"/>
</dbReference>
<gene>
    <name evidence="4" type="ORF">HLASA_0977</name>
    <name evidence="3" type="ORF">HLASF_0988</name>
</gene>
<dbReference type="KEGG" id="hsu:HLASF_0988"/>
<dbReference type="Proteomes" id="UP000069906">
    <property type="component" value="Chromosome"/>
</dbReference>
<feature type="transmembrane region" description="Helical" evidence="1">
    <location>
        <begin position="75"/>
        <end position="92"/>
    </location>
</feature>
<reference evidence="5" key="2">
    <citation type="submission" date="2015-05" db="EMBL/GenBank/DDBJ databases">
        <title>Complete genome sequence of Halanaeroarchaeum sulfurireducens type strain M27-SA2, a sulfate-reducer haloarchaeon from marine anoxic lake Medee.</title>
        <authorList>
            <person name="Messina E."/>
            <person name="Kublanov I.V."/>
            <person name="Toshchakov S."/>
            <person name="Arcadi E."/>
            <person name="La Spada G."/>
            <person name="La Cono V."/>
            <person name="Yakimov M.M."/>
        </authorList>
    </citation>
    <scope>NUCLEOTIDE SEQUENCE [LARGE SCALE GENOMIC DNA]</scope>
    <source>
        <strain evidence="5">M27-SA2</strain>
    </source>
</reference>
<organism evidence="3 6">
    <name type="scientific">Halanaeroarchaeum sulfurireducens</name>
    <dbReference type="NCBI Taxonomy" id="1604004"/>
    <lineage>
        <taxon>Archaea</taxon>
        <taxon>Methanobacteriati</taxon>
        <taxon>Methanobacteriota</taxon>
        <taxon>Stenosarchaea group</taxon>
        <taxon>Halobacteria</taxon>
        <taxon>Halobacteriales</taxon>
        <taxon>Halobacteriaceae</taxon>
        <taxon>Halanaeroarchaeum</taxon>
    </lineage>
</organism>
<sequence length="110" mass="12091">MSGFQLHLPLILILLATAVGVLTTLYGLYYLKKYGGTKQATTFTVLAATITVWAFFAMLQLTATDFALSYWAYKMLHFGSFTTAPAVLFYALSEPVRKTSPITLPEPVSS</sequence>
<feature type="domain" description="Histidine kinase N-terminal 7TM region" evidence="2">
    <location>
        <begin position="18"/>
        <end position="92"/>
    </location>
</feature>
<dbReference type="KEGG" id="hsf:HLASA_0977"/>
<dbReference type="EMBL" id="CP008874">
    <property type="protein sequence ID" value="AKH97478.1"/>
    <property type="molecule type" value="Genomic_DNA"/>
</dbReference>
<evidence type="ECO:0000256" key="1">
    <source>
        <dbReference type="SAM" id="Phobius"/>
    </source>
</evidence>
<evidence type="ECO:0000313" key="6">
    <source>
        <dbReference type="Proteomes" id="UP000069906"/>
    </source>
</evidence>
<feature type="transmembrane region" description="Helical" evidence="1">
    <location>
        <begin position="6"/>
        <end position="31"/>
    </location>
</feature>
<dbReference type="Pfam" id="PF16927">
    <property type="entry name" value="HisKA_7TM"/>
    <property type="match status" value="1"/>
</dbReference>
<dbReference type="EMBL" id="CP011564">
    <property type="protein sequence ID" value="ALG81874.1"/>
    <property type="molecule type" value="Genomic_DNA"/>
</dbReference>
<reference evidence="4 5" key="3">
    <citation type="journal article" date="2016" name="Stand. Genomic Sci.">
        <title>Complete genome sequence of 'Halanaeroarchaeum sulfurireducens' M27-SA2, a sulfur-reducing and acetate-oxidizing haloarchaeon from the deep-sea hypersaline anoxic lake Medee.</title>
        <authorList>
            <person name="Messina E."/>
            <person name="Sorokin D.Y."/>
            <person name="Kublanov I.V."/>
            <person name="Toshchakov S."/>
            <person name="Lopatina A."/>
            <person name="Arcadi E."/>
            <person name="Smedile F."/>
            <person name="La Spada G."/>
            <person name="La Cono V."/>
            <person name="Yakimov M.M."/>
        </authorList>
    </citation>
    <scope>NUCLEOTIDE SEQUENCE [LARGE SCALE GENOMIC DNA]</scope>
    <source>
        <strain evidence="4 5">M27-SA2</strain>
    </source>
</reference>
<reference evidence="3 6" key="1">
    <citation type="journal article" date="2015" name="ISME J.">
        <title>Elemental sulfur and acetate can support life of a novel strictly anaerobic haloarchaeon.</title>
        <authorList>
            <person name="Sorokin D.Y."/>
            <person name="Kublanov I.V."/>
            <person name="Gavrilov S.N."/>
            <person name="Rojo D."/>
            <person name="Roman P."/>
            <person name="Golyshin P.N."/>
            <person name="Slepak V.Z."/>
            <person name="Smedile F."/>
            <person name="Ferrer M."/>
            <person name="Messina E."/>
            <person name="La Cono V."/>
            <person name="Yakimov M.M."/>
        </authorList>
    </citation>
    <scope>NUCLEOTIDE SEQUENCE [LARGE SCALE GENOMIC DNA]</scope>
    <source>
        <strain evidence="3 6">HSR2</strain>
    </source>
</reference>
<protein>
    <submittedName>
        <fullName evidence="3">PAS domain S-box</fullName>
    </submittedName>
</protein>
<keyword evidence="1" id="KW-0812">Transmembrane</keyword>
<keyword evidence="1" id="KW-0472">Membrane</keyword>
<dbReference type="HOGENOM" id="CLU_2165173_0_0_2"/>
<name>A0A0F7PDR4_9EURY</name>
<accession>A0A0F7PDR4</accession>
<dbReference type="AlphaFoldDB" id="A0A0F7PDR4"/>
<proteinExistence type="predicted"/>
<dbReference type="GeneID" id="95971156"/>
<dbReference type="InterPro" id="IPR031621">
    <property type="entry name" value="HisKA_7TM"/>
</dbReference>
<keyword evidence="1" id="KW-1133">Transmembrane helix</keyword>
<keyword evidence="6" id="KW-1185">Reference proteome</keyword>
<feature type="transmembrane region" description="Helical" evidence="1">
    <location>
        <begin position="43"/>
        <end position="63"/>
    </location>
</feature>
<evidence type="ECO:0000259" key="2">
    <source>
        <dbReference type="Pfam" id="PF16927"/>
    </source>
</evidence>
<evidence type="ECO:0000313" key="5">
    <source>
        <dbReference type="Proteomes" id="UP000060390"/>
    </source>
</evidence>
<evidence type="ECO:0000313" key="3">
    <source>
        <dbReference type="EMBL" id="AKH97478.1"/>
    </source>
</evidence>